<name>L0RIQ0_9BACT</name>
<evidence type="ECO:0000256" key="14">
    <source>
        <dbReference type="ARBA" id="ARBA00029447"/>
    </source>
</evidence>
<feature type="transmembrane region" description="Helical" evidence="17">
    <location>
        <begin position="291"/>
        <end position="311"/>
    </location>
</feature>
<evidence type="ECO:0000256" key="13">
    <source>
        <dbReference type="ARBA" id="ARBA00023224"/>
    </source>
</evidence>
<evidence type="ECO:0000256" key="15">
    <source>
        <dbReference type="PROSITE-ProRule" id="PRU00284"/>
    </source>
</evidence>
<dbReference type="InterPro" id="IPR035965">
    <property type="entry name" value="PAS-like_dom_sf"/>
</dbReference>
<evidence type="ECO:0000256" key="2">
    <source>
        <dbReference type="ARBA" id="ARBA00022475"/>
    </source>
</evidence>
<dbReference type="InterPro" id="IPR033479">
    <property type="entry name" value="dCache_1"/>
</dbReference>
<dbReference type="GO" id="GO:0016301">
    <property type="term" value="F:kinase activity"/>
    <property type="evidence" value="ECO:0007669"/>
    <property type="project" value="UniProtKB-KW"/>
</dbReference>
<feature type="coiled-coil region" evidence="16">
    <location>
        <begin position="486"/>
        <end position="545"/>
    </location>
</feature>
<evidence type="ECO:0000256" key="3">
    <source>
        <dbReference type="ARBA" id="ARBA00022500"/>
    </source>
</evidence>
<dbReference type="KEGG" id="dhy:DESAM_23179"/>
<keyword evidence="11" id="KW-0902">Two-component regulatory system</keyword>
<proteinExistence type="inferred from homology"/>
<dbReference type="PROSITE" id="PS50111">
    <property type="entry name" value="CHEMOTAXIS_TRANSDUC_2"/>
    <property type="match status" value="1"/>
</dbReference>
<keyword evidence="13 15" id="KW-0807">Transducer</keyword>
<accession>L0RIQ0</accession>
<dbReference type="Gene3D" id="3.30.450.20">
    <property type="entry name" value="PAS domain"/>
    <property type="match status" value="2"/>
</dbReference>
<dbReference type="CDD" id="cd00130">
    <property type="entry name" value="PAS"/>
    <property type="match status" value="1"/>
</dbReference>
<dbReference type="Gene3D" id="1.10.287.950">
    <property type="entry name" value="Methyl-accepting chemotaxis protein"/>
    <property type="match status" value="1"/>
</dbReference>
<protein>
    <submittedName>
        <fullName evidence="21">Methyl-accepting chemotaxis sensory transducer with Pas/Pac sensor</fullName>
    </submittedName>
</protein>
<keyword evidence="6 17" id="KW-0812">Transmembrane</keyword>
<dbReference type="PATRIC" id="fig|1121451.3.peg.3386"/>
<evidence type="ECO:0000313" key="21">
    <source>
        <dbReference type="EMBL" id="CCO25446.1"/>
    </source>
</evidence>
<dbReference type="FunFam" id="1.10.287.950:FF:000001">
    <property type="entry name" value="Methyl-accepting chemotaxis sensory transducer"/>
    <property type="match status" value="1"/>
</dbReference>
<evidence type="ECO:0000256" key="1">
    <source>
        <dbReference type="ARBA" id="ARBA00004651"/>
    </source>
</evidence>
<dbReference type="PANTHER" id="PTHR32089">
    <property type="entry name" value="METHYL-ACCEPTING CHEMOTAXIS PROTEIN MCPB"/>
    <property type="match status" value="1"/>
</dbReference>
<dbReference type="PANTHER" id="PTHR32089:SF112">
    <property type="entry name" value="LYSOZYME-LIKE PROTEIN-RELATED"/>
    <property type="match status" value="1"/>
</dbReference>
<organism evidence="21 22">
    <name type="scientific">Maridesulfovibrio hydrothermalis AM13 = DSM 14728</name>
    <dbReference type="NCBI Taxonomy" id="1121451"/>
    <lineage>
        <taxon>Bacteria</taxon>
        <taxon>Pseudomonadati</taxon>
        <taxon>Thermodesulfobacteriota</taxon>
        <taxon>Desulfovibrionia</taxon>
        <taxon>Desulfovibrionales</taxon>
        <taxon>Desulfovibrionaceae</taxon>
        <taxon>Maridesulfovibrio</taxon>
    </lineage>
</organism>
<evidence type="ECO:0000256" key="5">
    <source>
        <dbReference type="ARBA" id="ARBA00022679"/>
    </source>
</evidence>
<keyword evidence="9" id="KW-0067">ATP-binding</keyword>
<keyword evidence="4" id="KW-0597">Phosphoprotein</keyword>
<keyword evidence="8" id="KW-0418">Kinase</keyword>
<evidence type="ECO:0000256" key="4">
    <source>
        <dbReference type="ARBA" id="ARBA00022553"/>
    </source>
</evidence>
<evidence type="ECO:0000256" key="11">
    <source>
        <dbReference type="ARBA" id="ARBA00023012"/>
    </source>
</evidence>
<dbReference type="EMBL" id="FO203522">
    <property type="protein sequence ID" value="CCO25446.1"/>
    <property type="molecule type" value="Genomic_DNA"/>
</dbReference>
<feature type="domain" description="Methyl-accepting transducer" evidence="18">
    <location>
        <begin position="503"/>
        <end position="739"/>
    </location>
</feature>
<dbReference type="Pfam" id="PF02743">
    <property type="entry name" value="dCache_1"/>
    <property type="match status" value="1"/>
</dbReference>
<evidence type="ECO:0000256" key="8">
    <source>
        <dbReference type="ARBA" id="ARBA00022777"/>
    </source>
</evidence>
<dbReference type="InterPro" id="IPR029151">
    <property type="entry name" value="Sensor-like_sf"/>
</dbReference>
<evidence type="ECO:0000256" key="10">
    <source>
        <dbReference type="ARBA" id="ARBA00022989"/>
    </source>
</evidence>
<dbReference type="InterPro" id="IPR004089">
    <property type="entry name" value="MCPsignal_dom"/>
</dbReference>
<dbReference type="GO" id="GO:0005524">
    <property type="term" value="F:ATP binding"/>
    <property type="evidence" value="ECO:0007669"/>
    <property type="project" value="UniProtKB-KW"/>
</dbReference>
<keyword evidence="5" id="KW-0808">Transferase</keyword>
<keyword evidence="2" id="KW-1003">Cell membrane</keyword>
<comment type="subcellular location">
    <subcellularLocation>
        <location evidence="1">Cell membrane</location>
        <topology evidence="1">Multi-pass membrane protein</topology>
    </subcellularLocation>
</comment>
<dbReference type="InterPro" id="IPR000014">
    <property type="entry name" value="PAS"/>
</dbReference>
<keyword evidence="7" id="KW-0547">Nucleotide-binding</keyword>
<dbReference type="SMART" id="SM00283">
    <property type="entry name" value="MA"/>
    <property type="match status" value="1"/>
</dbReference>
<evidence type="ECO:0000256" key="6">
    <source>
        <dbReference type="ARBA" id="ARBA00022692"/>
    </source>
</evidence>
<keyword evidence="22" id="KW-1185">Reference proteome</keyword>
<dbReference type="Pfam" id="PF13426">
    <property type="entry name" value="PAS_9"/>
    <property type="match status" value="1"/>
</dbReference>
<evidence type="ECO:0000259" key="18">
    <source>
        <dbReference type="PROSITE" id="PS50111"/>
    </source>
</evidence>
<dbReference type="eggNOG" id="COG4191">
    <property type="taxonomic scope" value="Bacteria"/>
</dbReference>
<reference evidence="21 22" key="1">
    <citation type="submission" date="2012-10" db="EMBL/GenBank/DDBJ databases">
        <authorList>
            <person name="Genoscope - CEA"/>
        </authorList>
    </citation>
    <scope>NUCLEOTIDE SEQUENCE [LARGE SCALE GENOMIC DNA]</scope>
    <source>
        <strain evidence="22">AM13 / DSM 14728</strain>
    </source>
</reference>
<dbReference type="GO" id="GO:0000160">
    <property type="term" value="P:phosphorelay signal transduction system"/>
    <property type="evidence" value="ECO:0007669"/>
    <property type="project" value="UniProtKB-KW"/>
</dbReference>
<dbReference type="CDD" id="cd12912">
    <property type="entry name" value="PDC2_MCP_like"/>
    <property type="match status" value="1"/>
</dbReference>
<evidence type="ECO:0000256" key="7">
    <source>
        <dbReference type="ARBA" id="ARBA00022741"/>
    </source>
</evidence>
<dbReference type="Pfam" id="PF00015">
    <property type="entry name" value="MCPsignal"/>
    <property type="match status" value="1"/>
</dbReference>
<dbReference type="SUPFAM" id="SSF55785">
    <property type="entry name" value="PYP-like sensor domain (PAS domain)"/>
    <property type="match status" value="1"/>
</dbReference>
<keyword evidence="3" id="KW-0145">Chemotaxis</keyword>
<dbReference type="SUPFAM" id="SSF58104">
    <property type="entry name" value="Methyl-accepting chemotaxis protein (MCP) signaling domain"/>
    <property type="match status" value="1"/>
</dbReference>
<feature type="transmembrane region" description="Helical" evidence="17">
    <location>
        <begin position="12"/>
        <end position="34"/>
    </location>
</feature>
<keyword evidence="16" id="KW-0175">Coiled coil</keyword>
<evidence type="ECO:0000256" key="16">
    <source>
        <dbReference type="SAM" id="Coils"/>
    </source>
</evidence>
<evidence type="ECO:0000313" key="22">
    <source>
        <dbReference type="Proteomes" id="UP000010808"/>
    </source>
</evidence>
<feature type="domain" description="PAC" evidence="19">
    <location>
        <begin position="436"/>
        <end position="488"/>
    </location>
</feature>
<dbReference type="STRING" id="1121451.DESAM_23179"/>
<dbReference type="CDD" id="cd18773">
    <property type="entry name" value="PDC1_HK_sensor"/>
    <property type="match status" value="1"/>
</dbReference>
<evidence type="ECO:0000256" key="9">
    <source>
        <dbReference type="ARBA" id="ARBA00022840"/>
    </source>
</evidence>
<gene>
    <name evidence="21" type="ORF">DESAM_23179</name>
</gene>
<dbReference type="GO" id="GO:0005886">
    <property type="term" value="C:plasma membrane"/>
    <property type="evidence" value="ECO:0007669"/>
    <property type="project" value="UniProtKB-SubCell"/>
</dbReference>
<keyword evidence="12 17" id="KW-0472">Membrane</keyword>
<dbReference type="Gene3D" id="6.10.340.10">
    <property type="match status" value="1"/>
</dbReference>
<evidence type="ECO:0000259" key="20">
    <source>
        <dbReference type="PROSITE" id="PS50885"/>
    </source>
</evidence>
<dbReference type="InterPro" id="IPR000700">
    <property type="entry name" value="PAS-assoc_C"/>
</dbReference>
<evidence type="ECO:0000259" key="19">
    <source>
        <dbReference type="PROSITE" id="PS50113"/>
    </source>
</evidence>
<feature type="domain" description="HAMP" evidence="20">
    <location>
        <begin position="313"/>
        <end position="365"/>
    </location>
</feature>
<dbReference type="HOGENOM" id="CLU_000445_107_19_7"/>
<dbReference type="AlphaFoldDB" id="L0RIQ0"/>
<dbReference type="PROSITE" id="PS50885">
    <property type="entry name" value="HAMP"/>
    <property type="match status" value="1"/>
</dbReference>
<dbReference type="GO" id="GO:0006935">
    <property type="term" value="P:chemotaxis"/>
    <property type="evidence" value="ECO:0007669"/>
    <property type="project" value="UniProtKB-KW"/>
</dbReference>
<evidence type="ECO:0000256" key="17">
    <source>
        <dbReference type="SAM" id="Phobius"/>
    </source>
</evidence>
<dbReference type="Proteomes" id="UP000010808">
    <property type="component" value="Chromosome"/>
</dbReference>
<dbReference type="SUPFAM" id="SSF103190">
    <property type="entry name" value="Sensory domain-like"/>
    <property type="match status" value="1"/>
</dbReference>
<comment type="similarity">
    <text evidence="14">Belongs to the methyl-accepting chemotaxis (MCP) protein family.</text>
</comment>
<dbReference type="CDD" id="cd11386">
    <property type="entry name" value="MCP_signal"/>
    <property type="match status" value="1"/>
</dbReference>
<dbReference type="PROSITE" id="PS50113">
    <property type="entry name" value="PAC"/>
    <property type="match status" value="1"/>
</dbReference>
<dbReference type="InterPro" id="IPR003660">
    <property type="entry name" value="HAMP_dom"/>
</dbReference>
<dbReference type="eggNOG" id="COG0840">
    <property type="taxonomic scope" value="Bacteria"/>
</dbReference>
<sequence length="776" mass="83729">MVWVMRIKSINTVMTIIVFVLITLTISIAVWWVADSTYHTVFKEQKKSMENMVEQSVSALDLYMVQTGDMAKLLAKDDASRNALAHGDIAAADSLFKSLLSASQDYWAAFLFDADGKVVAGYNAKGKDMTGADRASRGYVKKILSGTDFYISDKILKSKSGGGILIFAVAHAVRDASGKIIGGVGIFPKWESYTSKFIDPFRIGKDGYCFMFDSRGTIIAHAVNKKLYLADLSKYDFTKTILSVKNGGTDYDWKGRSKYMEFRTLPLTGWVIGVSAYEDDLAAAAIHQRNVLLIAGGIAVLLFSVVMISLIRRLVVSPVSNILAFSTDIASGDLKAELQGEYRYEFKALSEQIKAMVEELKNKLGFSEGVLNGLAVPCGIVGPDGKMIWVNQQLCTLLSTDISPEAAQGLAAGEFLFGDASRETLSEKAIKERASKQAEIEYTDFNGNIKYITVSTTPFFDMDGNMLGSVSMWIDMTDIRMQALKIEDQNNRITHAASDAEEISQNLSSAAEELAAQIEQSNRGAEEQRDRVAETSTAMEEMNATVLEVASNAGTAAEDADNACSKAQNGEKIVQQVIAAVEGVRSQADDLKQSMEQLGVEASEIGNILRVITDIADQTNLLALNAAIEAARAGEAGRGFAVVADEVRKLAESTMSATSEVGGAIVKIQNMTKQNIAATEGAAQSAHRSSELANESGQTLTEIVQLVENAADQVRAIATAAEQQSATSEEINRATEDISRISLETSQVMGEAAGAIQEVATMASKLNSVIEDIQPD</sequence>
<keyword evidence="10 17" id="KW-1133">Transmembrane helix</keyword>
<evidence type="ECO:0000256" key="12">
    <source>
        <dbReference type="ARBA" id="ARBA00023136"/>
    </source>
</evidence>